<dbReference type="Gene3D" id="3.40.50.720">
    <property type="entry name" value="NAD(P)-binding Rossmann-like Domain"/>
    <property type="match status" value="1"/>
</dbReference>
<dbReference type="AlphaFoldDB" id="A0A1L2ZNL6"/>
<keyword evidence="3" id="KW-1185">Reference proteome</keyword>
<proteinExistence type="predicted"/>
<dbReference type="SUPFAM" id="SSF51735">
    <property type="entry name" value="NAD(P)-binding Rossmann-fold domains"/>
    <property type="match status" value="1"/>
</dbReference>
<dbReference type="PANTHER" id="PTHR12126">
    <property type="entry name" value="NADH-UBIQUINONE OXIDOREDUCTASE 39 KDA SUBUNIT-RELATED"/>
    <property type="match status" value="1"/>
</dbReference>
<dbReference type="STRING" id="556325.BHE16_06630"/>
<organism evidence="2 3">
    <name type="scientific">Neomicrococcus aestuarii</name>
    <dbReference type="NCBI Taxonomy" id="556325"/>
    <lineage>
        <taxon>Bacteria</taxon>
        <taxon>Bacillati</taxon>
        <taxon>Actinomycetota</taxon>
        <taxon>Actinomycetes</taxon>
        <taxon>Micrococcales</taxon>
        <taxon>Micrococcaceae</taxon>
        <taxon>Neomicrococcus</taxon>
    </lineage>
</organism>
<dbReference type="GO" id="GO:0044877">
    <property type="term" value="F:protein-containing complex binding"/>
    <property type="evidence" value="ECO:0007669"/>
    <property type="project" value="TreeGrafter"/>
</dbReference>
<accession>A0A1L2ZNL6</accession>
<dbReference type="Pfam" id="PF13460">
    <property type="entry name" value="NAD_binding_10"/>
    <property type="match status" value="1"/>
</dbReference>
<dbReference type="InterPro" id="IPR016040">
    <property type="entry name" value="NAD(P)-bd_dom"/>
</dbReference>
<feature type="domain" description="NAD(P)-binding" evidence="1">
    <location>
        <begin position="7"/>
        <end position="135"/>
    </location>
</feature>
<dbReference type="RefSeq" id="WP_071894215.1">
    <property type="nucleotide sequence ID" value="NZ_CP018135.1"/>
</dbReference>
<gene>
    <name evidence="2" type="ORF">BHE16_06630</name>
</gene>
<dbReference type="OrthoDB" id="9771302at2"/>
<sequence>MRVAVLGGTGTIGKRIVVELRRRGVETIALSRAQGVDALSGSGLVAALEGVDVVVDALNTNTFAAATAKRFFITTANHVAYAARVNDVQRVVCVSIVNAMDPAVLRTNGYYAGKAAQENAYLKSGLPVQIVRTTQWFELAEQLSKQLRVGRFAVVPRMLSQPIAADAAARFVAENVLADPWEPIAEIAGPASLDLAAAAQRIASKSSAAAGSASLKVFPIPLPGPMGSGGLLPAAGTRTDAETFEQWLSRH</sequence>
<evidence type="ECO:0000313" key="3">
    <source>
        <dbReference type="Proteomes" id="UP000183530"/>
    </source>
</evidence>
<dbReference type="InterPro" id="IPR051207">
    <property type="entry name" value="ComplexI_NDUFA9_subunit"/>
</dbReference>
<dbReference type="EMBL" id="CP018135">
    <property type="protein sequence ID" value="APF40739.1"/>
    <property type="molecule type" value="Genomic_DNA"/>
</dbReference>
<dbReference type="KEGG" id="nae:BHE16_06630"/>
<dbReference type="PANTHER" id="PTHR12126:SF11">
    <property type="entry name" value="NADH DEHYDROGENASE [UBIQUINONE] 1 ALPHA SUBCOMPLEX SUBUNIT 9, MITOCHONDRIAL"/>
    <property type="match status" value="1"/>
</dbReference>
<dbReference type="Proteomes" id="UP000183530">
    <property type="component" value="Chromosome"/>
</dbReference>
<dbReference type="InterPro" id="IPR036291">
    <property type="entry name" value="NAD(P)-bd_dom_sf"/>
</dbReference>
<evidence type="ECO:0000313" key="2">
    <source>
        <dbReference type="EMBL" id="APF40739.1"/>
    </source>
</evidence>
<evidence type="ECO:0000259" key="1">
    <source>
        <dbReference type="Pfam" id="PF13460"/>
    </source>
</evidence>
<name>A0A1L2ZNL6_9MICC</name>
<protein>
    <recommendedName>
        <fullName evidence="1">NAD(P)-binding domain-containing protein</fullName>
    </recommendedName>
</protein>
<reference evidence="2 3" key="1">
    <citation type="submission" date="2016-11" db="EMBL/GenBank/DDBJ databases">
        <title>Genome sequencing of Zhihengliuella aestuarii B18 antagonistic to Plasmodiophora brassicae.</title>
        <authorList>
            <person name="Luo Y."/>
        </authorList>
    </citation>
    <scope>NUCLEOTIDE SEQUENCE [LARGE SCALE GENOMIC DNA]</scope>
    <source>
        <strain evidence="2 3">B18</strain>
    </source>
</reference>